<gene>
    <name evidence="2" type="ORF">UCRPA7_6709</name>
</gene>
<protein>
    <submittedName>
        <fullName evidence="2">Putative cysteine desulfurase protein</fullName>
    </submittedName>
</protein>
<dbReference type="AlphaFoldDB" id="R8BEP4"/>
<accession>R8BEP4</accession>
<dbReference type="KEGG" id="tmn:UCRPA7_6709"/>
<keyword evidence="3" id="KW-1185">Reference proteome</keyword>
<dbReference type="Gene3D" id="3.40.640.10">
    <property type="entry name" value="Type I PLP-dependent aspartate aminotransferase-like (Major domain)"/>
    <property type="match status" value="1"/>
</dbReference>
<evidence type="ECO:0000313" key="2">
    <source>
        <dbReference type="EMBL" id="EON97771.1"/>
    </source>
</evidence>
<sequence>MDMTTVRGQFPALSQEEQVYFDNAGGSQTLGKAIDSIHNYLSGTNVQLGATYATGKKSTSLYEKGYEAAAKYINASRDEIVLGASTTQLFRNLSYTLNFNAGDEIVISALDHEANIAPWADLAERQNLTLKWWKSSTKEQPKLLAEDLEALLSDKTRLVTCTHASNILGTIHDVKKIASTAHAKNPNALVCVDAVAYAPHRKIDVKDLGVDFYAFSWYKVYGPHVGMLYASTQAQEQMRSLGHFFNPHKNLENKLGLSASSYELVAAIPTITAYLSDKWTGIVEQEQQLQKTLLDYLNGREDVTVHGETNTDSAVRVPTISFTVKGWKSQDLVEAVEKGSKFGFRWGSFYSYRLVAEFLDLGKDGVVRVSMVHYNTVDEIQAFVAALDKVLSEASQ</sequence>
<dbReference type="Gene3D" id="3.90.1150.10">
    <property type="entry name" value="Aspartate Aminotransferase, domain 1"/>
    <property type="match status" value="1"/>
</dbReference>
<dbReference type="RefSeq" id="XP_007917437.1">
    <property type="nucleotide sequence ID" value="XM_007919246.1"/>
</dbReference>
<dbReference type="OrthoDB" id="420046at2759"/>
<organism evidence="2 3">
    <name type="scientific">Phaeoacremonium minimum (strain UCR-PA7)</name>
    <name type="common">Esca disease fungus</name>
    <name type="synonym">Togninia minima</name>
    <dbReference type="NCBI Taxonomy" id="1286976"/>
    <lineage>
        <taxon>Eukaryota</taxon>
        <taxon>Fungi</taxon>
        <taxon>Dikarya</taxon>
        <taxon>Ascomycota</taxon>
        <taxon>Pezizomycotina</taxon>
        <taxon>Sordariomycetes</taxon>
        <taxon>Sordariomycetidae</taxon>
        <taxon>Togniniales</taxon>
        <taxon>Togniniaceae</taxon>
        <taxon>Phaeoacremonium</taxon>
    </lineage>
</organism>
<dbReference type="SUPFAM" id="SSF53383">
    <property type="entry name" value="PLP-dependent transferases"/>
    <property type="match status" value="1"/>
</dbReference>
<dbReference type="Proteomes" id="UP000014074">
    <property type="component" value="Unassembled WGS sequence"/>
</dbReference>
<dbReference type="GeneID" id="19327394"/>
<feature type="domain" description="Aminotransferase class V" evidence="1">
    <location>
        <begin position="19"/>
        <end position="383"/>
    </location>
</feature>
<proteinExistence type="predicted"/>
<dbReference type="Pfam" id="PF00266">
    <property type="entry name" value="Aminotran_5"/>
    <property type="match status" value="1"/>
</dbReference>
<reference evidence="3" key="1">
    <citation type="journal article" date="2013" name="Genome Announc.">
        <title>Draft genome sequence of the ascomycete Phaeoacremonium aleophilum strain UCR-PA7, a causal agent of the esca disease complex in grapevines.</title>
        <authorList>
            <person name="Blanco-Ulate B."/>
            <person name="Rolshausen P."/>
            <person name="Cantu D."/>
        </authorList>
    </citation>
    <scope>NUCLEOTIDE SEQUENCE [LARGE SCALE GENOMIC DNA]</scope>
    <source>
        <strain evidence="3">UCR-PA7</strain>
    </source>
</reference>
<dbReference type="InterPro" id="IPR015422">
    <property type="entry name" value="PyrdxlP-dep_Trfase_small"/>
</dbReference>
<dbReference type="InterPro" id="IPR015424">
    <property type="entry name" value="PyrdxlP-dep_Trfase"/>
</dbReference>
<name>R8BEP4_PHAM7</name>
<evidence type="ECO:0000313" key="3">
    <source>
        <dbReference type="Proteomes" id="UP000014074"/>
    </source>
</evidence>
<dbReference type="eggNOG" id="KOG1549">
    <property type="taxonomic scope" value="Eukaryota"/>
</dbReference>
<dbReference type="PANTHER" id="PTHR43586:SF21">
    <property type="entry name" value="PYRIDOXAL PHOSPHATE (PLP)-DEPENDENT ASPARTATE AMINOTRANSFERASE SUPERFAMILY"/>
    <property type="match status" value="1"/>
</dbReference>
<dbReference type="InterPro" id="IPR000192">
    <property type="entry name" value="Aminotrans_V_dom"/>
</dbReference>
<dbReference type="HOGENOM" id="CLU_003433_2_2_1"/>
<evidence type="ECO:0000259" key="1">
    <source>
        <dbReference type="Pfam" id="PF00266"/>
    </source>
</evidence>
<dbReference type="PANTHER" id="PTHR43586">
    <property type="entry name" value="CYSTEINE DESULFURASE"/>
    <property type="match status" value="1"/>
</dbReference>
<dbReference type="EMBL" id="KB933260">
    <property type="protein sequence ID" value="EON97771.1"/>
    <property type="molecule type" value="Genomic_DNA"/>
</dbReference>
<dbReference type="InterPro" id="IPR015421">
    <property type="entry name" value="PyrdxlP-dep_Trfase_major"/>
</dbReference>